<reference evidence="2" key="1">
    <citation type="journal article" date="2019" name="Sci. Rep.">
        <title>Draft genome of Tanacetum cinerariifolium, the natural source of mosquito coil.</title>
        <authorList>
            <person name="Yamashiro T."/>
            <person name="Shiraishi A."/>
            <person name="Satake H."/>
            <person name="Nakayama K."/>
        </authorList>
    </citation>
    <scope>NUCLEOTIDE SEQUENCE</scope>
</reference>
<dbReference type="EMBL" id="BKCJ010001201">
    <property type="protein sequence ID" value="GEU39645.1"/>
    <property type="molecule type" value="Genomic_DNA"/>
</dbReference>
<accession>A0A6L2JUW1</accession>
<comment type="caution">
    <text evidence="2">The sequence shown here is derived from an EMBL/GenBank/DDBJ whole genome shotgun (WGS) entry which is preliminary data.</text>
</comment>
<organism evidence="2">
    <name type="scientific">Tanacetum cinerariifolium</name>
    <name type="common">Dalmatian daisy</name>
    <name type="synonym">Chrysanthemum cinerariifolium</name>
    <dbReference type="NCBI Taxonomy" id="118510"/>
    <lineage>
        <taxon>Eukaryota</taxon>
        <taxon>Viridiplantae</taxon>
        <taxon>Streptophyta</taxon>
        <taxon>Embryophyta</taxon>
        <taxon>Tracheophyta</taxon>
        <taxon>Spermatophyta</taxon>
        <taxon>Magnoliopsida</taxon>
        <taxon>eudicotyledons</taxon>
        <taxon>Gunneridae</taxon>
        <taxon>Pentapetalae</taxon>
        <taxon>asterids</taxon>
        <taxon>campanulids</taxon>
        <taxon>Asterales</taxon>
        <taxon>Asteraceae</taxon>
        <taxon>Asteroideae</taxon>
        <taxon>Anthemideae</taxon>
        <taxon>Anthemidinae</taxon>
        <taxon>Tanacetum</taxon>
    </lineage>
</organism>
<keyword evidence="1" id="KW-0175">Coiled coil</keyword>
<sequence length="166" mass="19971">MGKASPNNEFGEELRAMRITRESEIKVMNKRLAIDKKRGEIKKEEKELIREEMELKEEERKTKKMYLLHLNDLLTKDHLSPEKEDMKRNLKCFADESSVITLDDIEIDIELTTRKELVAIQGRKSRQLRNKVNSLVKVKWKHRKGTSVRWEPEEKMRIRYHHLFQE</sequence>
<dbReference type="AlphaFoldDB" id="A0A6L2JUW1"/>
<evidence type="ECO:0000256" key="1">
    <source>
        <dbReference type="SAM" id="Coils"/>
    </source>
</evidence>
<gene>
    <name evidence="2" type="ORF">Tci_011623</name>
</gene>
<proteinExistence type="predicted"/>
<protein>
    <recommendedName>
        <fullName evidence="3">Reverse transcriptase domain-containing protein</fullName>
    </recommendedName>
</protein>
<name>A0A6L2JUW1_TANCI</name>
<evidence type="ECO:0000313" key="2">
    <source>
        <dbReference type="EMBL" id="GEU39645.1"/>
    </source>
</evidence>
<feature type="coiled-coil region" evidence="1">
    <location>
        <begin position="27"/>
        <end position="62"/>
    </location>
</feature>
<evidence type="ECO:0008006" key="3">
    <source>
        <dbReference type="Google" id="ProtNLM"/>
    </source>
</evidence>